<evidence type="ECO:0000313" key="10">
    <source>
        <dbReference type="Proteomes" id="UP000186303"/>
    </source>
</evidence>
<dbReference type="SMART" id="SM00562">
    <property type="entry name" value="NDK"/>
    <property type="match status" value="1"/>
</dbReference>
<dbReference type="SUPFAM" id="SSF54919">
    <property type="entry name" value="Nucleoside diphosphate kinase, NDK"/>
    <property type="match status" value="1"/>
</dbReference>
<evidence type="ECO:0000256" key="4">
    <source>
        <dbReference type="ARBA" id="ARBA00022741"/>
    </source>
</evidence>
<name>A0A1M8A6S4_MALS4</name>
<organism evidence="9 10">
    <name type="scientific">Malassezia sympodialis (strain ATCC 42132)</name>
    <name type="common">Atopic eczema-associated yeast</name>
    <dbReference type="NCBI Taxonomy" id="1230383"/>
    <lineage>
        <taxon>Eukaryota</taxon>
        <taxon>Fungi</taxon>
        <taxon>Dikarya</taxon>
        <taxon>Basidiomycota</taxon>
        <taxon>Ustilaginomycotina</taxon>
        <taxon>Malasseziomycetes</taxon>
        <taxon>Malasseziales</taxon>
        <taxon>Malasseziaceae</taxon>
        <taxon>Malassezia</taxon>
    </lineage>
</organism>
<dbReference type="Gene3D" id="3.30.70.141">
    <property type="entry name" value="Nucleoside diphosphate kinase-like domain"/>
    <property type="match status" value="1"/>
</dbReference>
<dbReference type="PROSITE" id="PS51374">
    <property type="entry name" value="NDPK_LIKE"/>
    <property type="match status" value="1"/>
</dbReference>
<keyword evidence="6" id="KW-0067">ATP-binding</keyword>
<evidence type="ECO:0000259" key="8">
    <source>
        <dbReference type="SMART" id="SM00562"/>
    </source>
</evidence>
<dbReference type="OrthoDB" id="2162449at2759"/>
<dbReference type="GO" id="GO:0005524">
    <property type="term" value="F:ATP binding"/>
    <property type="evidence" value="ECO:0007669"/>
    <property type="project" value="UniProtKB-KW"/>
</dbReference>
<dbReference type="PANTHER" id="PTHR46161">
    <property type="entry name" value="NUCLEOSIDE DIPHOSPHATE KINASE"/>
    <property type="match status" value="1"/>
</dbReference>
<evidence type="ECO:0000256" key="3">
    <source>
        <dbReference type="ARBA" id="ARBA00022679"/>
    </source>
</evidence>
<comment type="caution">
    <text evidence="7">Lacks conserved residue(s) required for the propagation of feature annotation.</text>
</comment>
<dbReference type="Pfam" id="PF00334">
    <property type="entry name" value="NDK"/>
    <property type="match status" value="1"/>
</dbReference>
<dbReference type="InterPro" id="IPR034907">
    <property type="entry name" value="NDK-like_dom"/>
</dbReference>
<dbReference type="Proteomes" id="UP000186303">
    <property type="component" value="Chromosome 4"/>
</dbReference>
<evidence type="ECO:0000313" key="9">
    <source>
        <dbReference type="EMBL" id="SHO78163.1"/>
    </source>
</evidence>
<reference evidence="10" key="1">
    <citation type="journal article" date="2017" name="Nucleic Acids Res.">
        <title>Proteogenomics produces comprehensive and highly accurate protein-coding gene annotation in a complete genome assembly of Malassezia sympodialis.</title>
        <authorList>
            <person name="Zhu Y."/>
            <person name="Engstroem P.G."/>
            <person name="Tellgren-Roth C."/>
            <person name="Baudo C.D."/>
            <person name="Kennell J.C."/>
            <person name="Sun S."/>
            <person name="Billmyre R.B."/>
            <person name="Schroeder M.S."/>
            <person name="Andersson A."/>
            <person name="Holm T."/>
            <person name="Sigurgeirsson B."/>
            <person name="Wu G."/>
            <person name="Sankaranarayanan S.R."/>
            <person name="Siddharthan R."/>
            <person name="Sanyal K."/>
            <person name="Lundeberg J."/>
            <person name="Nystedt B."/>
            <person name="Boekhout T."/>
            <person name="Dawson T.L. Jr."/>
            <person name="Heitman J."/>
            <person name="Scheynius A."/>
            <person name="Lehtioe J."/>
        </authorList>
    </citation>
    <scope>NUCLEOTIDE SEQUENCE [LARGE SCALE GENOMIC DNA]</scope>
    <source>
        <strain evidence="10">ATCC 42132</strain>
    </source>
</reference>
<accession>A0A1M8A6S4</accession>
<dbReference type="GO" id="GO:0016301">
    <property type="term" value="F:kinase activity"/>
    <property type="evidence" value="ECO:0007669"/>
    <property type="project" value="UniProtKB-KW"/>
</dbReference>
<proteinExistence type="inferred from homology"/>
<protein>
    <recommendedName>
        <fullName evidence="2">Nucleoside diphosphate kinase</fullName>
    </recommendedName>
</protein>
<dbReference type="EMBL" id="LT671824">
    <property type="protein sequence ID" value="SHO78163.1"/>
    <property type="molecule type" value="Genomic_DNA"/>
</dbReference>
<evidence type="ECO:0000256" key="5">
    <source>
        <dbReference type="ARBA" id="ARBA00022777"/>
    </source>
</evidence>
<keyword evidence="5 9" id="KW-0418">Kinase</keyword>
<evidence type="ECO:0000256" key="7">
    <source>
        <dbReference type="PROSITE-ProRule" id="PRU00706"/>
    </source>
</evidence>
<dbReference type="AlphaFoldDB" id="A0A1M8A6S4"/>
<dbReference type="InterPro" id="IPR036850">
    <property type="entry name" value="NDK-like_dom_sf"/>
</dbReference>
<gene>
    <name evidence="9" type="ORF">MSYG_2505</name>
</gene>
<sequence>MEVTLALIKPSVCVFQPHIRYVLKRIHEHPSLRILRSRSFQWTVEDAASFYEEHQGKFYYNRLILGMTSGRAVGLALAGPDAIQQWRELIGPTKAYRTAWENTDCLRAVLGLGDTRNGFHGSDSHSSALHELAHVFATWDAQAWLDKAHDQSTLRI</sequence>
<keyword evidence="10" id="KW-1185">Reference proteome</keyword>
<dbReference type="VEuPathDB" id="FungiDB:MSYG_2505"/>
<feature type="domain" description="Nucleoside diphosphate kinase-like" evidence="8">
    <location>
        <begin position="1"/>
        <end position="143"/>
    </location>
</feature>
<comment type="similarity">
    <text evidence="1 7">Belongs to the NDK family.</text>
</comment>
<evidence type="ECO:0000256" key="6">
    <source>
        <dbReference type="ARBA" id="ARBA00022840"/>
    </source>
</evidence>
<dbReference type="OMA" id="HNAISYW"/>
<dbReference type="PANTHER" id="PTHR46161:SF3">
    <property type="entry name" value="NUCLEOSIDE DIPHOSPHATE KINASE DDB_G0292928-RELATED"/>
    <property type="match status" value="1"/>
</dbReference>
<keyword evidence="4" id="KW-0547">Nucleotide-binding</keyword>
<evidence type="ECO:0000256" key="2">
    <source>
        <dbReference type="ARBA" id="ARBA00017632"/>
    </source>
</evidence>
<dbReference type="STRING" id="1230383.A0A1M8A6S4"/>
<keyword evidence="3" id="KW-0808">Transferase</keyword>
<evidence type="ECO:0000256" key="1">
    <source>
        <dbReference type="ARBA" id="ARBA00008142"/>
    </source>
</evidence>